<dbReference type="Pfam" id="PF18758">
    <property type="entry name" value="KDZ"/>
    <property type="match status" value="1"/>
</dbReference>
<dbReference type="PANTHER" id="PTHR33096:SF1">
    <property type="entry name" value="CXC1-LIKE CYSTEINE CLUSTER ASSOCIATED WITH KDZ TRANSPOSASES DOMAIN-CONTAINING PROTEIN"/>
    <property type="match status" value="1"/>
</dbReference>
<organism evidence="4 5">
    <name type="scientific">Plicaturopsis crispa FD-325 SS-3</name>
    <dbReference type="NCBI Taxonomy" id="944288"/>
    <lineage>
        <taxon>Eukaryota</taxon>
        <taxon>Fungi</taxon>
        <taxon>Dikarya</taxon>
        <taxon>Basidiomycota</taxon>
        <taxon>Agaricomycotina</taxon>
        <taxon>Agaricomycetes</taxon>
        <taxon>Agaricomycetidae</taxon>
        <taxon>Amylocorticiales</taxon>
        <taxon>Amylocorticiaceae</taxon>
        <taxon>Plicatura</taxon>
        <taxon>Plicaturopsis crispa</taxon>
    </lineage>
</organism>
<sequence>MSFRPPKGRRAPANVDGTSSPATLPSSPFRPRPLAESSPAKRQSHGTRGLVRPRGLGGLMILPGRVFTQTTRLPKHANVGSAAGSAGDPFIALAEGDDAQGLTGLLDDEVWEVDGRRQAGEKKIKQWATWTADIIPALVDPHLRLLRVTTSLRTVPPMVKTCCTCDGLVRKRTLAVMCVGFEDVKKITIVVCPCMPAAVQLVERGLFPCAPHAPSLAVDFRMLDFVSKLFVRMAPNATAWCDTLETVLDGRGFKLDTRNSIRRRFANALLWYGSLVNATHKSTSIYLEECRAGVVEERISMREGRGETSRRRKVSVEDVSDDDPFVVAADALPFVDDGPILERVESGAEASYQSECPSDESDDEGSSRAASNASASTSDSAAKERPHTLSRPSQYLRERCPLCFGGSVCHDPNAVSDVIACLDACFTQKRRKTKDGHRDPPRAHVDSVFMPEDDNRGVSMRGIATNVTFVSPTPFSTNALDECKDSFGAADEKREAASTQFFADTGLMGLLCRHDRVLWLINMTTAGERQYYALALIKRLFEHLPPTMTVGILYDIGCQLHRSCAKWGFLDDILDCITFGIAVFHAYGHQWACQIIYHPRKCVGFGLTDGEGCERFWSAIKKLIPVLRVSGYHQRLFVLDTQVKHLDDKSLHGLGSWLYRRWLHCQRKKDDAALRLRDCGVEYDVLRREWDAQVQEQTKPAPRRSKNRGKLAIEKILALQKSELDLQEAEAALEEQLLGEYDEDVDAGDVAHELSEVRRKRSNITANIRGRISALGATERTNLARLTTNEYVRVRMNARALKKRIRDRLRQRKFELERLEREYRNTVNEKNLRSHAKDRVKSREPGILASLIRKGKALPGAVPPTPIDREGLSS</sequence>
<accession>A0A0C9SW32</accession>
<name>A0A0C9SW32_PLICR</name>
<protein>
    <submittedName>
        <fullName evidence="4">Unplaced genomic scaffold PLICRscaffold_24, whole genome shotgun sequence</fullName>
    </submittedName>
</protein>
<dbReference type="InterPro" id="IPR040521">
    <property type="entry name" value="KDZ"/>
</dbReference>
<feature type="compositionally biased region" description="Low complexity" evidence="2">
    <location>
        <begin position="367"/>
        <end position="380"/>
    </location>
</feature>
<feature type="region of interest" description="Disordered" evidence="2">
    <location>
        <begin position="346"/>
        <end position="390"/>
    </location>
</feature>
<feature type="region of interest" description="Disordered" evidence="2">
    <location>
        <begin position="855"/>
        <end position="874"/>
    </location>
</feature>
<dbReference type="HOGENOM" id="CLU_004552_10_1_1"/>
<feature type="compositionally biased region" description="Basic and acidic residues" evidence="2">
    <location>
        <begin position="436"/>
        <end position="445"/>
    </location>
</feature>
<evidence type="ECO:0000259" key="3">
    <source>
        <dbReference type="Pfam" id="PF18802"/>
    </source>
</evidence>
<dbReference type="AlphaFoldDB" id="A0A0C9SW32"/>
<proteinExistence type="predicted"/>
<feature type="compositionally biased region" description="Polar residues" evidence="2">
    <location>
        <begin position="16"/>
        <end position="26"/>
    </location>
</feature>
<evidence type="ECO:0000313" key="4">
    <source>
        <dbReference type="EMBL" id="KII83460.1"/>
    </source>
</evidence>
<keyword evidence="1" id="KW-0175">Coiled coil</keyword>
<evidence type="ECO:0000256" key="1">
    <source>
        <dbReference type="SAM" id="Coils"/>
    </source>
</evidence>
<dbReference type="InterPro" id="IPR041320">
    <property type="entry name" value="CxC1"/>
</dbReference>
<evidence type="ECO:0000256" key="2">
    <source>
        <dbReference type="SAM" id="MobiDB-lite"/>
    </source>
</evidence>
<dbReference type="EMBL" id="KN832577">
    <property type="protein sequence ID" value="KII83460.1"/>
    <property type="molecule type" value="Genomic_DNA"/>
</dbReference>
<dbReference type="Proteomes" id="UP000053263">
    <property type="component" value="Unassembled WGS sequence"/>
</dbReference>
<dbReference type="OrthoDB" id="3364670at2759"/>
<feature type="domain" description="CxC1-like cysteine cluster associated with KDZ transposases" evidence="3">
    <location>
        <begin position="158"/>
        <end position="250"/>
    </location>
</feature>
<dbReference type="PANTHER" id="PTHR33096">
    <property type="entry name" value="CXC2 DOMAIN-CONTAINING PROTEIN"/>
    <property type="match status" value="1"/>
</dbReference>
<reference evidence="4 5" key="1">
    <citation type="submission" date="2014-06" db="EMBL/GenBank/DDBJ databases">
        <title>Evolutionary Origins and Diversification of the Mycorrhizal Mutualists.</title>
        <authorList>
            <consortium name="DOE Joint Genome Institute"/>
            <consortium name="Mycorrhizal Genomics Consortium"/>
            <person name="Kohler A."/>
            <person name="Kuo A."/>
            <person name="Nagy L.G."/>
            <person name="Floudas D."/>
            <person name="Copeland A."/>
            <person name="Barry K.W."/>
            <person name="Cichocki N."/>
            <person name="Veneault-Fourrey C."/>
            <person name="LaButti K."/>
            <person name="Lindquist E.A."/>
            <person name="Lipzen A."/>
            <person name="Lundell T."/>
            <person name="Morin E."/>
            <person name="Murat C."/>
            <person name="Riley R."/>
            <person name="Ohm R."/>
            <person name="Sun H."/>
            <person name="Tunlid A."/>
            <person name="Henrissat B."/>
            <person name="Grigoriev I.V."/>
            <person name="Hibbett D.S."/>
            <person name="Martin F."/>
        </authorList>
    </citation>
    <scope>NUCLEOTIDE SEQUENCE [LARGE SCALE GENOMIC DNA]</scope>
    <source>
        <strain evidence="4 5">FD-325 SS-3</strain>
    </source>
</reference>
<keyword evidence="5" id="KW-1185">Reference proteome</keyword>
<feature type="compositionally biased region" description="Basic residues" evidence="2">
    <location>
        <begin position="1"/>
        <end position="10"/>
    </location>
</feature>
<feature type="region of interest" description="Disordered" evidence="2">
    <location>
        <begin position="432"/>
        <end position="451"/>
    </location>
</feature>
<dbReference type="Pfam" id="PF18802">
    <property type="entry name" value="CxC1"/>
    <property type="match status" value="1"/>
</dbReference>
<feature type="coiled-coil region" evidence="1">
    <location>
        <begin position="802"/>
        <end position="829"/>
    </location>
</feature>
<feature type="region of interest" description="Disordered" evidence="2">
    <location>
        <begin position="1"/>
        <end position="56"/>
    </location>
</feature>
<evidence type="ECO:0000313" key="5">
    <source>
        <dbReference type="Proteomes" id="UP000053263"/>
    </source>
</evidence>
<gene>
    <name evidence="4" type="ORF">PLICRDRAFT_180365</name>
</gene>